<evidence type="ECO:0000256" key="4">
    <source>
        <dbReference type="ARBA" id="ARBA00022630"/>
    </source>
</evidence>
<dbReference type="GO" id="GO:0006744">
    <property type="term" value="P:ubiquinone biosynthetic process"/>
    <property type="evidence" value="ECO:0007669"/>
    <property type="project" value="UniProtKB-UniPathway"/>
</dbReference>
<evidence type="ECO:0000256" key="6">
    <source>
        <dbReference type="ARBA" id="ARBA00023002"/>
    </source>
</evidence>
<dbReference type="NCBIfam" id="TIGR01988">
    <property type="entry name" value="Ubi-OHases"/>
    <property type="match status" value="1"/>
</dbReference>
<dbReference type="InterPro" id="IPR051205">
    <property type="entry name" value="UbiH/COQ6_monooxygenase"/>
</dbReference>
<keyword evidence="4" id="KW-0285">Flavoprotein</keyword>
<dbReference type="EMBL" id="CP031337">
    <property type="protein sequence ID" value="AXK39795.1"/>
    <property type="molecule type" value="Genomic_DNA"/>
</dbReference>
<keyword evidence="7" id="KW-0503">Monooxygenase</keyword>
<dbReference type="PROSITE" id="PS01304">
    <property type="entry name" value="UBIH"/>
    <property type="match status" value="1"/>
</dbReference>
<comment type="similarity">
    <text evidence="3">Belongs to the UbiH/COQ6 family.</text>
</comment>
<dbReference type="GO" id="GO:0004497">
    <property type="term" value="F:monooxygenase activity"/>
    <property type="evidence" value="ECO:0007669"/>
    <property type="project" value="UniProtKB-KW"/>
</dbReference>
<evidence type="ECO:0000256" key="1">
    <source>
        <dbReference type="ARBA" id="ARBA00001974"/>
    </source>
</evidence>
<comment type="pathway">
    <text evidence="2">Cofactor biosynthesis; ubiquinone biosynthesis.</text>
</comment>
<dbReference type="GO" id="GO:0110142">
    <property type="term" value="C:ubiquinone biosynthesis complex"/>
    <property type="evidence" value="ECO:0007669"/>
    <property type="project" value="UniProtKB-ARBA"/>
</dbReference>
<reference evidence="9 10" key="1">
    <citation type="submission" date="2018-07" db="EMBL/GenBank/DDBJ databases">
        <title>Crenobacter cavernae sp. nov., isolated from a karst cave.</title>
        <authorList>
            <person name="Zhu H."/>
        </authorList>
    </citation>
    <scope>NUCLEOTIDE SEQUENCE [LARGE SCALE GENOMIC DNA]</scope>
    <source>
        <strain evidence="9 10">K1W11S-77</strain>
    </source>
</reference>
<dbReference type="UniPathway" id="UPA00232"/>
<name>A0A345Y793_9NEIS</name>
<protein>
    <submittedName>
        <fullName evidence="9">FAD-dependent oxidoreductase</fullName>
    </submittedName>
</protein>
<dbReference type="InterPro" id="IPR002938">
    <property type="entry name" value="FAD-bd"/>
</dbReference>
<dbReference type="AlphaFoldDB" id="A0A345Y793"/>
<dbReference type="SUPFAM" id="SSF51905">
    <property type="entry name" value="FAD/NAD(P)-binding domain"/>
    <property type="match status" value="1"/>
</dbReference>
<evidence type="ECO:0000256" key="2">
    <source>
        <dbReference type="ARBA" id="ARBA00004749"/>
    </source>
</evidence>
<dbReference type="PRINTS" id="PR00420">
    <property type="entry name" value="RNGMNOXGNASE"/>
</dbReference>
<dbReference type="InterPro" id="IPR010971">
    <property type="entry name" value="UbiH/COQ6"/>
</dbReference>
<keyword evidence="6" id="KW-0560">Oxidoreductase</keyword>
<evidence type="ECO:0000256" key="3">
    <source>
        <dbReference type="ARBA" id="ARBA00005349"/>
    </source>
</evidence>
<dbReference type="PANTHER" id="PTHR43876:SF7">
    <property type="entry name" value="UBIQUINONE BIOSYNTHESIS MONOOXYGENASE COQ6, MITOCHONDRIAL"/>
    <property type="match status" value="1"/>
</dbReference>
<dbReference type="NCBIfam" id="NF005788">
    <property type="entry name" value="PRK07608.1-3"/>
    <property type="match status" value="1"/>
</dbReference>
<sequence length="384" mass="41010">MKGFDADVVIVGGGLVGASLALALSRAGRQVTLVEGQQPDFSRVTEGWDARIYAVSPANRRFLSGLNAWPDASRIGTIARMEVHGDAGGEIDFDAREVGGDALAWIAENRWLLAALWARLAEAGVDVISGVKPAALSTRADAAELELSDGRRLAARLLVGADGANSWVREQAGLTARVDAYGQSGVVANFLCERPHGDIARQWFTGDSILAWLPMAGNHMSMVWSTSGPDALLELDDDAFCARVAEAGASALGQLQLASRPAAFPLRLIRPEAVVAERVALVGDAAHTVHPLAGQGVNLGFQDAATLAELIGGARDAGDWLLLRRYERTRREAVAAMQLTCDGLFKLFHGKDLPALSWLRNTGLNLTNRLTPLKRELVRHAIGF</sequence>
<gene>
    <name evidence="9" type="ORF">DWG20_10285</name>
</gene>
<dbReference type="Proteomes" id="UP000254537">
    <property type="component" value="Chromosome"/>
</dbReference>
<feature type="domain" description="FAD-binding" evidence="8">
    <location>
        <begin position="5"/>
        <end position="337"/>
    </location>
</feature>
<keyword evidence="5" id="KW-0274">FAD</keyword>
<accession>A0A345Y793</accession>
<dbReference type="KEGG" id="ccah:DWG20_10285"/>
<proteinExistence type="inferred from homology"/>
<organism evidence="9 10">
    <name type="scientific">Crenobacter cavernae</name>
    <dbReference type="NCBI Taxonomy" id="2290923"/>
    <lineage>
        <taxon>Bacteria</taxon>
        <taxon>Pseudomonadati</taxon>
        <taxon>Pseudomonadota</taxon>
        <taxon>Betaproteobacteria</taxon>
        <taxon>Neisseriales</taxon>
        <taxon>Neisseriaceae</taxon>
        <taxon>Crenobacter</taxon>
    </lineage>
</organism>
<dbReference type="InterPro" id="IPR018168">
    <property type="entry name" value="Ubi_Hdrlase_CS"/>
</dbReference>
<evidence type="ECO:0000256" key="7">
    <source>
        <dbReference type="ARBA" id="ARBA00023033"/>
    </source>
</evidence>
<dbReference type="PANTHER" id="PTHR43876">
    <property type="entry name" value="UBIQUINONE BIOSYNTHESIS MONOOXYGENASE COQ6, MITOCHONDRIAL"/>
    <property type="match status" value="1"/>
</dbReference>
<dbReference type="OrthoDB" id="9769565at2"/>
<dbReference type="GO" id="GO:0016705">
    <property type="term" value="F:oxidoreductase activity, acting on paired donors, with incorporation or reduction of molecular oxygen"/>
    <property type="evidence" value="ECO:0007669"/>
    <property type="project" value="InterPro"/>
</dbReference>
<dbReference type="FunFam" id="3.50.50.60:FF:000021">
    <property type="entry name" value="Ubiquinone biosynthesis monooxygenase COQ6"/>
    <property type="match status" value="1"/>
</dbReference>
<evidence type="ECO:0000313" key="9">
    <source>
        <dbReference type="EMBL" id="AXK39795.1"/>
    </source>
</evidence>
<evidence type="ECO:0000256" key="5">
    <source>
        <dbReference type="ARBA" id="ARBA00022827"/>
    </source>
</evidence>
<dbReference type="GO" id="GO:0071949">
    <property type="term" value="F:FAD binding"/>
    <property type="evidence" value="ECO:0007669"/>
    <property type="project" value="InterPro"/>
</dbReference>
<evidence type="ECO:0000259" key="8">
    <source>
        <dbReference type="Pfam" id="PF01494"/>
    </source>
</evidence>
<dbReference type="InterPro" id="IPR036188">
    <property type="entry name" value="FAD/NAD-bd_sf"/>
</dbReference>
<dbReference type="Pfam" id="PF01494">
    <property type="entry name" value="FAD_binding_3"/>
    <property type="match status" value="1"/>
</dbReference>
<dbReference type="Gene3D" id="3.50.50.60">
    <property type="entry name" value="FAD/NAD(P)-binding domain"/>
    <property type="match status" value="2"/>
</dbReference>
<comment type="cofactor">
    <cofactor evidence="1">
        <name>FAD</name>
        <dbReference type="ChEBI" id="CHEBI:57692"/>
    </cofactor>
</comment>
<evidence type="ECO:0000313" key="10">
    <source>
        <dbReference type="Proteomes" id="UP000254537"/>
    </source>
</evidence>
<dbReference type="RefSeq" id="WP_115433725.1">
    <property type="nucleotide sequence ID" value="NZ_CP031337.1"/>
</dbReference>